<evidence type="ECO:0000259" key="2">
    <source>
        <dbReference type="Pfam" id="PF02272"/>
    </source>
</evidence>
<reference evidence="4" key="1">
    <citation type="submission" date="2019-11" db="EMBL/GenBank/DDBJ databases">
        <authorList>
            <person name="Feng L."/>
        </authorList>
    </citation>
    <scope>NUCLEOTIDE SEQUENCE</scope>
    <source>
        <strain evidence="4">IbartlettiiLFYP30</strain>
    </source>
</reference>
<dbReference type="InterPro" id="IPR051319">
    <property type="entry name" value="Oligoribo/pAp-PDE_c-di-AMP_PDE"/>
</dbReference>
<proteinExistence type="predicted"/>
<dbReference type="GO" id="GO:0016787">
    <property type="term" value="F:hydrolase activity"/>
    <property type="evidence" value="ECO:0007669"/>
    <property type="project" value="UniProtKB-KW"/>
</dbReference>
<keyword evidence="4" id="KW-0378">Hydrolase</keyword>
<protein>
    <submittedName>
        <fullName evidence="4">Bifunctional oligoribonuclease and PAP phosphatase NrnA</fullName>
        <ecNumber evidence="4">3.1.-.-</ecNumber>
    </submittedName>
    <submittedName>
        <fullName evidence="3">Bifunctional oligoribonuclease/PAP phosphatase NrnA</fullName>
    </submittedName>
</protein>
<dbReference type="Pfam" id="PF01368">
    <property type="entry name" value="DHH"/>
    <property type="match status" value="1"/>
</dbReference>
<feature type="domain" description="DDH" evidence="1">
    <location>
        <begin position="15"/>
        <end position="162"/>
    </location>
</feature>
<dbReference type="InterPro" id="IPR038763">
    <property type="entry name" value="DHH_sf"/>
</dbReference>
<keyword evidence="5" id="KW-1185">Reference proteome</keyword>
<dbReference type="GO" id="GO:0003676">
    <property type="term" value="F:nucleic acid binding"/>
    <property type="evidence" value="ECO:0007669"/>
    <property type="project" value="InterPro"/>
</dbReference>
<dbReference type="Pfam" id="PF02272">
    <property type="entry name" value="DHHA1"/>
    <property type="match status" value="1"/>
</dbReference>
<dbReference type="Gene3D" id="3.90.1640.10">
    <property type="entry name" value="inorganic pyrophosphatase (n-terminal core)"/>
    <property type="match status" value="1"/>
</dbReference>
<dbReference type="Proteomes" id="UP001299409">
    <property type="component" value="Unassembled WGS sequence"/>
</dbReference>
<dbReference type="Gene3D" id="3.10.310.30">
    <property type="match status" value="1"/>
</dbReference>
<dbReference type="PANTHER" id="PTHR47618:SF1">
    <property type="entry name" value="BIFUNCTIONAL OLIGORIBONUCLEASE AND PAP PHOSPHATASE NRNA"/>
    <property type="match status" value="1"/>
</dbReference>
<evidence type="ECO:0000313" key="5">
    <source>
        <dbReference type="Proteomes" id="UP001299409"/>
    </source>
</evidence>
<sequence length="324" mass="36575">MDKIINYINEGNYFIVTSHVNPDGDNIGSTLAMYYYLKSLDKDVYYVLDDDTPINLKFLLKDIEILSSEEFINLNIEQYNLIALDCGDLNRICIDKSIIENSKKLICIDHHASNDNYGDLNYVMPEESSTCELVYNLLKKINEDKNTQVIDQKIATALYTGVVTDTGKFSYSNTHPSTFEMAKELLILGAETNKVICEVYGNNPYNYYKLLGEALNTLDIINNKIAVITLTQDMLNRNNVSFKDTDGITPYCRDIENVEVGILVKEKSSNEIKISLRSKNYVDVSKVAKVFNGGGHVRAAGLTIFNETIENAIKMVVAETLKYI</sequence>
<evidence type="ECO:0000259" key="1">
    <source>
        <dbReference type="Pfam" id="PF01368"/>
    </source>
</evidence>
<gene>
    <name evidence="4" type="primary">nrnA_1</name>
    <name evidence="4" type="ORF">IBLFYP30_00597</name>
    <name evidence="3" type="ORF">LIP50_01395</name>
</gene>
<dbReference type="SUPFAM" id="SSF64182">
    <property type="entry name" value="DHH phosphoesterases"/>
    <property type="match status" value="1"/>
</dbReference>
<dbReference type="EMBL" id="CACRUE010000045">
    <property type="protein sequence ID" value="VYU56174.1"/>
    <property type="molecule type" value="Genomic_DNA"/>
</dbReference>
<name>A0A6N3FVR1_9FIRM</name>
<dbReference type="AlphaFoldDB" id="A0A6N3FVR1"/>
<organism evidence="4">
    <name type="scientific">Intestinibacter bartlettii</name>
    <dbReference type="NCBI Taxonomy" id="261299"/>
    <lineage>
        <taxon>Bacteria</taxon>
        <taxon>Bacillati</taxon>
        <taxon>Bacillota</taxon>
        <taxon>Clostridia</taxon>
        <taxon>Peptostreptococcales</taxon>
        <taxon>Peptostreptococcaceae</taxon>
        <taxon>Intestinibacter</taxon>
    </lineage>
</organism>
<evidence type="ECO:0000313" key="4">
    <source>
        <dbReference type="EMBL" id="VYU56174.1"/>
    </source>
</evidence>
<dbReference type="PANTHER" id="PTHR47618">
    <property type="entry name" value="BIFUNCTIONAL OLIGORIBONUCLEASE AND PAP PHOSPHATASE NRNA"/>
    <property type="match status" value="1"/>
</dbReference>
<evidence type="ECO:0000313" key="3">
    <source>
        <dbReference type="EMBL" id="MCB5444851.1"/>
    </source>
</evidence>
<dbReference type="EMBL" id="JAJBMB010000001">
    <property type="protein sequence ID" value="MCB5444851.1"/>
    <property type="molecule type" value="Genomic_DNA"/>
</dbReference>
<dbReference type="InterPro" id="IPR003156">
    <property type="entry name" value="DHHA1_dom"/>
</dbReference>
<dbReference type="EC" id="3.1.-.-" evidence="4"/>
<accession>A0A6N3FVR1</accession>
<feature type="domain" description="DHHA1" evidence="2">
    <location>
        <begin position="230"/>
        <end position="316"/>
    </location>
</feature>
<reference evidence="3 5" key="2">
    <citation type="submission" date="2021-10" db="EMBL/GenBank/DDBJ databases">
        <title>Collection of gut derived symbiotic bacterial strains cultured from healthy donors.</title>
        <authorList>
            <person name="Lin H."/>
            <person name="Littmann E."/>
            <person name="Claire K."/>
            <person name="Pamer E."/>
        </authorList>
    </citation>
    <scope>NUCLEOTIDE SEQUENCE [LARGE SCALE GENOMIC DNA]</scope>
    <source>
        <strain evidence="3 5">MSK.17.68</strain>
    </source>
</reference>
<dbReference type="InterPro" id="IPR001667">
    <property type="entry name" value="DDH_dom"/>
</dbReference>